<dbReference type="SUPFAM" id="SSF51735">
    <property type="entry name" value="NAD(P)-binding Rossmann-fold domains"/>
    <property type="match status" value="1"/>
</dbReference>
<dbReference type="PANTHER" id="PTHR43157">
    <property type="entry name" value="PHOSPHATIDYLINOSITOL-GLYCAN BIOSYNTHESIS CLASS F PROTEIN-RELATED"/>
    <property type="match status" value="1"/>
</dbReference>
<reference evidence="4 5" key="1">
    <citation type="journal article" date="2017" name="Int. J. Syst. Evol. Microbiol.">
        <title>Mycobacterium talmoniae sp. nov., a slowly growing mycobacterium isolated from human respiratory samples.</title>
        <authorList>
            <person name="Davidson R.M."/>
            <person name="DeGroote M.A."/>
            <person name="Marola J.L."/>
            <person name="Buss S."/>
            <person name="Jones V."/>
            <person name="McNeil M.R."/>
            <person name="Freifeld A.G."/>
            <person name="Elaine Epperson L."/>
            <person name="Hasan N.A."/>
            <person name="Jackson M."/>
            <person name="Iwen P.C."/>
            <person name="Salfinger M."/>
            <person name="Strong M."/>
        </authorList>
    </citation>
    <scope>NUCLEOTIDE SEQUENCE [LARGE SCALE GENOMIC DNA]</scope>
    <source>
        <strain evidence="4 5">ATCC BAA-2683</strain>
    </source>
</reference>
<evidence type="ECO:0000256" key="3">
    <source>
        <dbReference type="SAM" id="MobiDB-lite"/>
    </source>
</evidence>
<evidence type="ECO:0000313" key="4">
    <source>
        <dbReference type="EMBL" id="PQM45808.1"/>
    </source>
</evidence>
<evidence type="ECO:0000256" key="2">
    <source>
        <dbReference type="RuleBase" id="RU000363"/>
    </source>
</evidence>
<sequence>MAKWTTIDIPDQSGRVAVITGANTGLGYETAAALAARGAYVVLAVRDLDKGKDAAELIAKRNPGAELSLQELDLTSLESIRAAADQLRSDHDRIDLLINNAGVMWTPKSTTADGFELQFGTNHLGHFAFTGLLLDRLLPVAGSRVVTVSSIGHRIRADIHFDDLQWQRRYSRVGAYGQSKLANLLFTYELQRRLAARGTTIATAAHPGGSRTELTRNLPARLAPAFDLFESRIAQDAATGALPTLRAATDPGVRGGQYFGPDASPKCGASPRSWHPAADRTTRSGSAGCGRFPRSSPGWCIPSPDPAD</sequence>
<dbReference type="PANTHER" id="PTHR43157:SF31">
    <property type="entry name" value="PHOSPHATIDYLINOSITOL-GLYCAN BIOSYNTHESIS CLASS F PROTEIN"/>
    <property type="match status" value="1"/>
</dbReference>
<comment type="similarity">
    <text evidence="2">Belongs to the short-chain dehydrogenases/reductases (SDR) family.</text>
</comment>
<dbReference type="CDD" id="cd05327">
    <property type="entry name" value="retinol-DH_like_SDR_c_like"/>
    <property type="match status" value="1"/>
</dbReference>
<dbReference type="Proteomes" id="UP000238296">
    <property type="component" value="Unassembled WGS sequence"/>
</dbReference>
<organism evidence="4 5">
    <name type="scientific">Mycobacterium talmoniae</name>
    <dbReference type="NCBI Taxonomy" id="1858794"/>
    <lineage>
        <taxon>Bacteria</taxon>
        <taxon>Bacillati</taxon>
        <taxon>Actinomycetota</taxon>
        <taxon>Actinomycetes</taxon>
        <taxon>Mycobacteriales</taxon>
        <taxon>Mycobacteriaceae</taxon>
        <taxon>Mycobacterium</taxon>
    </lineage>
</organism>
<accession>A0A2S8BGQ7</accession>
<dbReference type="PRINTS" id="PR00080">
    <property type="entry name" value="SDRFAMILY"/>
</dbReference>
<proteinExistence type="inferred from homology"/>
<feature type="region of interest" description="Disordered" evidence="3">
    <location>
        <begin position="250"/>
        <end position="308"/>
    </location>
</feature>
<dbReference type="EMBL" id="PPEA01000584">
    <property type="protein sequence ID" value="PQM45808.1"/>
    <property type="molecule type" value="Genomic_DNA"/>
</dbReference>
<evidence type="ECO:0000256" key="1">
    <source>
        <dbReference type="ARBA" id="ARBA00023002"/>
    </source>
</evidence>
<dbReference type="PRINTS" id="PR00081">
    <property type="entry name" value="GDHRDH"/>
</dbReference>
<keyword evidence="1 4" id="KW-0560">Oxidoreductase</keyword>
<name>A0A2S8BGQ7_9MYCO</name>
<dbReference type="InterPro" id="IPR036291">
    <property type="entry name" value="NAD(P)-bd_dom_sf"/>
</dbReference>
<dbReference type="Gene3D" id="3.40.50.720">
    <property type="entry name" value="NAD(P)-binding Rossmann-like Domain"/>
    <property type="match status" value="1"/>
</dbReference>
<gene>
    <name evidence="4" type="primary">acr1_2</name>
    <name evidence="4" type="ORF">C1Y40_04019</name>
</gene>
<dbReference type="NCBIfam" id="NF004846">
    <property type="entry name" value="PRK06197.1"/>
    <property type="match status" value="1"/>
</dbReference>
<comment type="caution">
    <text evidence="4">The sequence shown here is derived from an EMBL/GenBank/DDBJ whole genome shotgun (WGS) entry which is preliminary data.</text>
</comment>
<dbReference type="AlphaFoldDB" id="A0A2S8BGQ7"/>
<dbReference type="Pfam" id="PF00106">
    <property type="entry name" value="adh_short"/>
    <property type="match status" value="1"/>
</dbReference>
<dbReference type="GO" id="GO:0016491">
    <property type="term" value="F:oxidoreductase activity"/>
    <property type="evidence" value="ECO:0007669"/>
    <property type="project" value="UniProtKB-KW"/>
</dbReference>
<dbReference type="InterPro" id="IPR002347">
    <property type="entry name" value="SDR_fam"/>
</dbReference>
<dbReference type="EC" id="1.2.1.-" evidence="4"/>
<evidence type="ECO:0000313" key="5">
    <source>
        <dbReference type="Proteomes" id="UP000238296"/>
    </source>
</evidence>
<protein>
    <submittedName>
        <fullName evidence="4">Fatty acyl-CoA reductase</fullName>
        <ecNumber evidence="4">1.2.1.-</ecNumber>
    </submittedName>
</protein>